<keyword evidence="3" id="KW-1185">Reference proteome</keyword>
<evidence type="ECO:0000313" key="3">
    <source>
        <dbReference type="Proteomes" id="UP000214588"/>
    </source>
</evidence>
<dbReference type="AlphaFoldDB" id="A0A226BYK1"/>
<evidence type="ECO:0008006" key="4">
    <source>
        <dbReference type="Google" id="ProtNLM"/>
    </source>
</evidence>
<evidence type="ECO:0000256" key="1">
    <source>
        <dbReference type="SAM" id="Coils"/>
    </source>
</evidence>
<proteinExistence type="predicted"/>
<accession>A0A226BYK1</accession>
<protein>
    <recommendedName>
        <fullName evidence="4">DUF5320 domain-containing protein</fullName>
    </recommendedName>
</protein>
<feature type="coiled-coil region" evidence="1">
    <location>
        <begin position="92"/>
        <end position="119"/>
    </location>
</feature>
<comment type="caution">
    <text evidence="2">The sequence shown here is derived from an EMBL/GenBank/DDBJ whole genome shotgun (WGS) entry which is preliminary data.</text>
</comment>
<evidence type="ECO:0000313" key="2">
    <source>
        <dbReference type="EMBL" id="OWZ83852.1"/>
    </source>
</evidence>
<dbReference type="Proteomes" id="UP000214588">
    <property type="component" value="Unassembled WGS sequence"/>
</dbReference>
<dbReference type="EMBL" id="NIQC01000011">
    <property type="protein sequence ID" value="OWZ83852.1"/>
    <property type="molecule type" value="Genomic_DNA"/>
</dbReference>
<dbReference type="OrthoDB" id="9815278at2"/>
<dbReference type="InterPro" id="IPR035205">
    <property type="entry name" value="DUF5320"/>
</dbReference>
<keyword evidence="1" id="KW-0175">Coiled coil</keyword>
<sequence>MPRLDGSGPIGFGPKTGRKAGYCKGFERTGFMNSWMEGSRFLGGRRRGFRNMYYQTGLPRWARSGYSCIPRPAYYQLDPEPYEDQYNSEYERENLKKEANMLKKQLEEINERLDVLEEEDEK</sequence>
<organism evidence="2 3">
    <name type="scientific">Natranaerobius trueperi</name>
    <dbReference type="NCBI Taxonomy" id="759412"/>
    <lineage>
        <taxon>Bacteria</taxon>
        <taxon>Bacillati</taxon>
        <taxon>Bacillota</taxon>
        <taxon>Clostridia</taxon>
        <taxon>Natranaerobiales</taxon>
        <taxon>Natranaerobiaceae</taxon>
        <taxon>Natranaerobius</taxon>
    </lineage>
</organism>
<dbReference type="Pfam" id="PF17253">
    <property type="entry name" value="DUF5320"/>
    <property type="match status" value="1"/>
</dbReference>
<reference evidence="2 3" key="1">
    <citation type="submission" date="2017-06" db="EMBL/GenBank/DDBJ databases">
        <title>Draft Genome Sequence of Natranaerobius trueperi halophilic, alkalithermophilic bacteria from soda lakes.</title>
        <authorList>
            <person name="Zhao B."/>
        </authorList>
    </citation>
    <scope>NUCLEOTIDE SEQUENCE [LARGE SCALE GENOMIC DNA]</scope>
    <source>
        <strain evidence="2 3">DSM 18760</strain>
    </source>
</reference>
<name>A0A226BYK1_9FIRM</name>
<gene>
    <name evidence="2" type="ORF">CDO51_06350</name>
</gene>
<dbReference type="RefSeq" id="WP_089023459.1">
    <property type="nucleotide sequence ID" value="NZ_NIQC01000011.1"/>
</dbReference>